<evidence type="ECO:0000313" key="3">
    <source>
        <dbReference type="Proteomes" id="UP000566324"/>
    </source>
</evidence>
<dbReference type="InterPro" id="IPR036291">
    <property type="entry name" value="NAD(P)-bd_dom_sf"/>
</dbReference>
<proteinExistence type="predicted"/>
<evidence type="ECO:0000313" key="2">
    <source>
        <dbReference type="EMBL" id="MBB4632671.1"/>
    </source>
</evidence>
<dbReference type="InterPro" id="IPR051783">
    <property type="entry name" value="NAD(P)-dependent_oxidoreduct"/>
</dbReference>
<dbReference type="GO" id="GO:0005737">
    <property type="term" value="C:cytoplasm"/>
    <property type="evidence" value="ECO:0007669"/>
    <property type="project" value="TreeGrafter"/>
</dbReference>
<dbReference type="PANTHER" id="PTHR48079:SF6">
    <property type="entry name" value="NAD(P)-BINDING DOMAIN-CONTAINING PROTEIN-RELATED"/>
    <property type="match status" value="1"/>
</dbReference>
<keyword evidence="3" id="KW-1185">Reference proteome</keyword>
<comment type="caution">
    <text evidence="2">The sequence shown here is derived from an EMBL/GenBank/DDBJ whole genome shotgun (WGS) entry which is preliminary data.</text>
</comment>
<gene>
    <name evidence="2" type="ORF">GGQ98_002298</name>
</gene>
<dbReference type="EMBL" id="JACHNZ010000025">
    <property type="protein sequence ID" value="MBB4632671.1"/>
    <property type="molecule type" value="Genomic_DNA"/>
</dbReference>
<protein>
    <submittedName>
        <fullName evidence="2">Dihydroflavonol-4-reductase</fullName>
        <ecNumber evidence="2">1.1.1.219</ecNumber>
    </submittedName>
</protein>
<accession>A0A7W7B296</accession>
<keyword evidence="2" id="KW-0560">Oxidoreductase</keyword>
<dbReference type="GO" id="GO:0045552">
    <property type="term" value="F:dihydroflavanol 4-reductase activity"/>
    <property type="evidence" value="ECO:0007669"/>
    <property type="project" value="UniProtKB-EC"/>
</dbReference>
<dbReference type="SUPFAM" id="SSF51735">
    <property type="entry name" value="NAD(P)-binding Rossmann-fold domains"/>
    <property type="match status" value="1"/>
</dbReference>
<dbReference type="EC" id="1.1.1.219" evidence="2"/>
<dbReference type="AlphaFoldDB" id="A0A7W7B296"/>
<feature type="domain" description="NAD-dependent epimerase/dehydratase" evidence="1">
    <location>
        <begin position="4"/>
        <end position="210"/>
    </location>
</feature>
<dbReference type="Gene3D" id="3.40.50.720">
    <property type="entry name" value="NAD(P)-binding Rossmann-like Domain"/>
    <property type="match status" value="1"/>
</dbReference>
<dbReference type="Pfam" id="PF01370">
    <property type="entry name" value="Epimerase"/>
    <property type="match status" value="1"/>
</dbReference>
<organism evidence="2 3">
    <name type="scientific">Sphingosinicella soli</name>
    <dbReference type="NCBI Taxonomy" id="333708"/>
    <lineage>
        <taxon>Bacteria</taxon>
        <taxon>Pseudomonadati</taxon>
        <taxon>Pseudomonadota</taxon>
        <taxon>Alphaproteobacteria</taxon>
        <taxon>Sphingomonadales</taxon>
        <taxon>Sphingosinicellaceae</taxon>
        <taxon>Sphingosinicella</taxon>
    </lineage>
</organism>
<evidence type="ECO:0000259" key="1">
    <source>
        <dbReference type="Pfam" id="PF01370"/>
    </source>
</evidence>
<reference evidence="2 3" key="1">
    <citation type="submission" date="2020-08" db="EMBL/GenBank/DDBJ databases">
        <title>Genomic Encyclopedia of Type Strains, Phase IV (KMG-IV): sequencing the most valuable type-strain genomes for metagenomic binning, comparative biology and taxonomic classification.</title>
        <authorList>
            <person name="Goeker M."/>
        </authorList>
    </citation>
    <scope>NUCLEOTIDE SEQUENCE [LARGE SCALE GENOMIC DNA]</scope>
    <source>
        <strain evidence="2 3">DSM 17328</strain>
    </source>
</reference>
<sequence>MQKLVAAGRPVRVFVRSTSNLERIDHLPIEIVRGDAFDVDAVTEAMQGCDAVYHCIVDTRAWLRDAAPLYRTNIDALVVAMEAALRSDVGRFLFASTVVTIGRRKGRAATEEDAFDWWDDAIDYVKSRVLAEQTFMDYCRERGLPGVALCITNTYGPQDIEPTPQGRMIAMAAAGQLKVYYDGGFPSVGIEDVADGMILAETRGRIGERYILSERTLTWRDLLETAARQAGRTAPLRRVPLPLLYAGAAIAETAAKLRGRDSQLSVKSIRISRSIGDLSSEKARRELGWTPEPVHNAIRRAADFYEARRMAGERKNG</sequence>
<name>A0A7W7B296_9SPHN</name>
<dbReference type="GO" id="GO:0004029">
    <property type="term" value="F:aldehyde dehydrogenase (NAD+) activity"/>
    <property type="evidence" value="ECO:0007669"/>
    <property type="project" value="TreeGrafter"/>
</dbReference>
<dbReference type="InterPro" id="IPR001509">
    <property type="entry name" value="Epimerase_deHydtase"/>
</dbReference>
<dbReference type="Proteomes" id="UP000566324">
    <property type="component" value="Unassembled WGS sequence"/>
</dbReference>
<dbReference type="PANTHER" id="PTHR48079">
    <property type="entry name" value="PROTEIN YEEZ"/>
    <property type="match status" value="1"/>
</dbReference>